<dbReference type="Proteomes" id="UP000821853">
    <property type="component" value="Unassembled WGS sequence"/>
</dbReference>
<organism evidence="6 7">
    <name type="scientific">Haemaphysalis longicornis</name>
    <name type="common">Bush tick</name>
    <dbReference type="NCBI Taxonomy" id="44386"/>
    <lineage>
        <taxon>Eukaryota</taxon>
        <taxon>Metazoa</taxon>
        <taxon>Ecdysozoa</taxon>
        <taxon>Arthropoda</taxon>
        <taxon>Chelicerata</taxon>
        <taxon>Arachnida</taxon>
        <taxon>Acari</taxon>
        <taxon>Parasitiformes</taxon>
        <taxon>Ixodida</taxon>
        <taxon>Ixodoidea</taxon>
        <taxon>Ixodidae</taxon>
        <taxon>Haemaphysalinae</taxon>
        <taxon>Haemaphysalis</taxon>
    </lineage>
</organism>
<dbReference type="VEuPathDB" id="VectorBase:HLOH_056698"/>
<dbReference type="InterPro" id="IPR003961">
    <property type="entry name" value="FN3_dom"/>
</dbReference>
<dbReference type="InterPro" id="IPR013783">
    <property type="entry name" value="Ig-like_fold"/>
</dbReference>
<feature type="domain" description="Ig-like" evidence="4">
    <location>
        <begin position="41"/>
        <end position="97"/>
    </location>
</feature>
<dbReference type="Gene3D" id="2.60.40.10">
    <property type="entry name" value="Immunoglobulins"/>
    <property type="match status" value="2"/>
</dbReference>
<dbReference type="CDD" id="cd00096">
    <property type="entry name" value="Ig"/>
    <property type="match status" value="1"/>
</dbReference>
<evidence type="ECO:0000313" key="7">
    <source>
        <dbReference type="Proteomes" id="UP000821853"/>
    </source>
</evidence>
<comment type="caution">
    <text evidence="6">The sequence shown here is derived from an EMBL/GenBank/DDBJ whole genome shotgun (WGS) entry which is preliminary data.</text>
</comment>
<dbReference type="InterPro" id="IPR050964">
    <property type="entry name" value="Striated_Muscle_Regulatory"/>
</dbReference>
<keyword evidence="2" id="KW-0472">Membrane</keyword>
<keyword evidence="2" id="KW-1133">Transmembrane helix</keyword>
<feature type="chain" id="PRO_5039935403" evidence="3">
    <location>
        <begin position="22"/>
        <end position="331"/>
    </location>
</feature>
<dbReference type="InterPro" id="IPR007110">
    <property type="entry name" value="Ig-like_dom"/>
</dbReference>
<evidence type="ECO:0000313" key="6">
    <source>
        <dbReference type="EMBL" id="KAH9377071.1"/>
    </source>
</evidence>
<dbReference type="SMART" id="SM00409">
    <property type="entry name" value="IG"/>
    <property type="match status" value="1"/>
</dbReference>
<reference evidence="6 7" key="1">
    <citation type="journal article" date="2020" name="Cell">
        <title>Large-Scale Comparative Analyses of Tick Genomes Elucidate Their Genetic Diversity and Vector Capacities.</title>
        <authorList>
            <consortium name="Tick Genome and Microbiome Consortium (TIGMIC)"/>
            <person name="Jia N."/>
            <person name="Wang J."/>
            <person name="Shi W."/>
            <person name="Du L."/>
            <person name="Sun Y."/>
            <person name="Zhan W."/>
            <person name="Jiang J.F."/>
            <person name="Wang Q."/>
            <person name="Zhang B."/>
            <person name="Ji P."/>
            <person name="Bell-Sakyi L."/>
            <person name="Cui X.M."/>
            <person name="Yuan T.T."/>
            <person name="Jiang B.G."/>
            <person name="Yang W.F."/>
            <person name="Lam T.T."/>
            <person name="Chang Q.C."/>
            <person name="Ding S.J."/>
            <person name="Wang X.J."/>
            <person name="Zhu J.G."/>
            <person name="Ruan X.D."/>
            <person name="Zhao L."/>
            <person name="Wei J.T."/>
            <person name="Ye R.Z."/>
            <person name="Que T.C."/>
            <person name="Du C.H."/>
            <person name="Zhou Y.H."/>
            <person name="Cheng J.X."/>
            <person name="Dai P.F."/>
            <person name="Guo W.B."/>
            <person name="Han X.H."/>
            <person name="Huang E.J."/>
            <person name="Li L.F."/>
            <person name="Wei W."/>
            <person name="Gao Y.C."/>
            <person name="Liu J.Z."/>
            <person name="Shao H.Z."/>
            <person name="Wang X."/>
            <person name="Wang C.C."/>
            <person name="Yang T.C."/>
            <person name="Huo Q.B."/>
            <person name="Li W."/>
            <person name="Chen H.Y."/>
            <person name="Chen S.E."/>
            <person name="Zhou L.G."/>
            <person name="Ni X.B."/>
            <person name="Tian J.H."/>
            <person name="Sheng Y."/>
            <person name="Liu T."/>
            <person name="Pan Y.S."/>
            <person name="Xia L.Y."/>
            <person name="Li J."/>
            <person name="Zhao F."/>
            <person name="Cao W.C."/>
        </authorList>
    </citation>
    <scope>NUCLEOTIDE SEQUENCE [LARGE SCALE GENOMIC DNA]</scope>
    <source>
        <strain evidence="6">HaeL-2018</strain>
    </source>
</reference>
<dbReference type="EMBL" id="JABSTR010000008">
    <property type="protein sequence ID" value="KAH9377071.1"/>
    <property type="molecule type" value="Genomic_DNA"/>
</dbReference>
<feature type="signal peptide" evidence="3">
    <location>
        <begin position="1"/>
        <end position="21"/>
    </location>
</feature>
<dbReference type="InterPro" id="IPR036179">
    <property type="entry name" value="Ig-like_dom_sf"/>
</dbReference>
<keyword evidence="3" id="KW-0732">Signal</keyword>
<dbReference type="InterPro" id="IPR036116">
    <property type="entry name" value="FN3_sf"/>
</dbReference>
<dbReference type="AlphaFoldDB" id="A0A9J6GRI5"/>
<keyword evidence="7" id="KW-1185">Reference proteome</keyword>
<dbReference type="Pfam" id="PF13927">
    <property type="entry name" value="Ig_3"/>
    <property type="match status" value="1"/>
</dbReference>
<evidence type="ECO:0000259" key="4">
    <source>
        <dbReference type="PROSITE" id="PS50835"/>
    </source>
</evidence>
<dbReference type="OrthoDB" id="6266590at2759"/>
<proteinExistence type="predicted"/>
<dbReference type="PROSITE" id="PS50835">
    <property type="entry name" value="IG_LIKE"/>
    <property type="match status" value="1"/>
</dbReference>
<accession>A0A9J6GRI5</accession>
<evidence type="ECO:0000256" key="3">
    <source>
        <dbReference type="SAM" id="SignalP"/>
    </source>
</evidence>
<keyword evidence="1" id="KW-0677">Repeat</keyword>
<dbReference type="PANTHER" id="PTHR13817">
    <property type="entry name" value="TITIN"/>
    <property type="match status" value="1"/>
</dbReference>
<dbReference type="OMA" id="IWANNKL"/>
<dbReference type="InterPro" id="IPR003599">
    <property type="entry name" value="Ig_sub"/>
</dbReference>
<keyword evidence="2" id="KW-0812">Transmembrane</keyword>
<name>A0A9J6GRI5_HAELO</name>
<dbReference type="SMART" id="SM00060">
    <property type="entry name" value="FN3"/>
    <property type="match status" value="1"/>
</dbReference>
<dbReference type="SUPFAM" id="SSF48726">
    <property type="entry name" value="Immunoglobulin"/>
    <property type="match status" value="1"/>
</dbReference>
<sequence>MFAKTLNFSFLLVLSWGDVFSKASHHHSVSGPASVVEGDLGSRLTLQCNVSHQRQQRVVWLKDGQGLGPELSWTVYEYRGDLVSSGLLLSDAGNYSCFLDTPHPRSTARLLVRTPPGQLSNLTVHPSSVVATVRWRVSSDGGYPISHFTLAYQAAQPSSAQGLSAAAATHHHHHSPVHISPAAFFVYHLEPGTPYMFRMWASNRLGPGEATTVYASTSKPLDPAEVVQKMFAGGDDFSTAAWMVAVSMVMGTILILSCLSCLLIYKEGRHEELQDEVDEEEESSAVPHIVANPGFEVDLEESFLLDRPDCNDNNERAVRTNNNSVVRPSHV</sequence>
<evidence type="ECO:0000259" key="5">
    <source>
        <dbReference type="PROSITE" id="PS50853"/>
    </source>
</evidence>
<dbReference type="CDD" id="cd00063">
    <property type="entry name" value="FN3"/>
    <property type="match status" value="1"/>
</dbReference>
<dbReference type="PROSITE" id="PS50853">
    <property type="entry name" value="FN3"/>
    <property type="match status" value="1"/>
</dbReference>
<evidence type="ECO:0000256" key="2">
    <source>
        <dbReference type="SAM" id="Phobius"/>
    </source>
</evidence>
<dbReference type="PANTHER" id="PTHR13817:SF73">
    <property type="entry name" value="FIBRONECTIN TYPE-III DOMAIN-CONTAINING PROTEIN"/>
    <property type="match status" value="1"/>
</dbReference>
<feature type="transmembrane region" description="Helical" evidence="2">
    <location>
        <begin position="240"/>
        <end position="265"/>
    </location>
</feature>
<gene>
    <name evidence="6" type="ORF">HPB48_011044</name>
</gene>
<evidence type="ECO:0000256" key="1">
    <source>
        <dbReference type="ARBA" id="ARBA00022737"/>
    </source>
</evidence>
<feature type="domain" description="Fibronectin type-III" evidence="5">
    <location>
        <begin position="115"/>
        <end position="221"/>
    </location>
</feature>
<protein>
    <submittedName>
        <fullName evidence="6">Uncharacterized protein</fullName>
    </submittedName>
</protein>
<dbReference type="SUPFAM" id="SSF49265">
    <property type="entry name" value="Fibronectin type III"/>
    <property type="match status" value="1"/>
</dbReference>